<evidence type="ECO:0000259" key="1">
    <source>
        <dbReference type="Pfam" id="PF19124"/>
    </source>
</evidence>
<gene>
    <name evidence="2" type="ORF">KTC_01830</name>
</gene>
<dbReference type="EMBL" id="AP019376">
    <property type="protein sequence ID" value="BBH85432.1"/>
    <property type="molecule type" value="Genomic_DNA"/>
</dbReference>
<protein>
    <recommendedName>
        <fullName evidence="1">DUF5808 domain-containing protein</fullName>
    </recommendedName>
</protein>
<evidence type="ECO:0000313" key="2">
    <source>
        <dbReference type="EMBL" id="BBH85432.1"/>
    </source>
</evidence>
<sequence>MTRKQISTLLLAGLGTAAVGAAIFDQMRRPAEQRTWHGSLGPIPYDFRWPTSERLREKLWNKETSRVLMPHVFGVGWTVNFYPLLHPDRLS</sequence>
<organism evidence="2">
    <name type="scientific">Thermosporothrix sp. COM3</name>
    <dbReference type="NCBI Taxonomy" id="2490863"/>
    <lineage>
        <taxon>Bacteria</taxon>
        <taxon>Bacillati</taxon>
        <taxon>Chloroflexota</taxon>
        <taxon>Ktedonobacteria</taxon>
        <taxon>Ktedonobacterales</taxon>
        <taxon>Thermosporotrichaceae</taxon>
        <taxon>Thermosporothrix</taxon>
    </lineage>
</organism>
<feature type="domain" description="DUF5808" evidence="1">
    <location>
        <begin position="63"/>
        <end position="84"/>
    </location>
</feature>
<dbReference type="InterPro" id="IPR043831">
    <property type="entry name" value="DUF5808"/>
</dbReference>
<accession>A0A455SEP9</accession>
<proteinExistence type="predicted"/>
<dbReference type="Pfam" id="PF19124">
    <property type="entry name" value="DUF5808"/>
    <property type="match status" value="1"/>
</dbReference>
<dbReference type="AlphaFoldDB" id="A0A455SEP9"/>
<name>A0A455SEP9_9CHLR</name>
<reference evidence="2" key="1">
    <citation type="submission" date="2018-12" db="EMBL/GenBank/DDBJ databases">
        <title>Novel natural products biosynthetic potential of the class Ktedonobacteria.</title>
        <authorList>
            <person name="Zheng Y."/>
            <person name="Saitou A."/>
            <person name="Wang C.M."/>
            <person name="Toyoda A."/>
            <person name="Minakuchi Y."/>
            <person name="Sekiguchi Y."/>
            <person name="Ueda K."/>
            <person name="Takano H."/>
            <person name="Sakai Y."/>
            <person name="Yokota A."/>
            <person name="Yabe S."/>
        </authorList>
    </citation>
    <scope>NUCLEOTIDE SEQUENCE</scope>
    <source>
        <strain evidence="2">COM3</strain>
    </source>
</reference>